<organism evidence="2 3">
    <name type="scientific">Quercus lobata</name>
    <name type="common">Valley oak</name>
    <dbReference type="NCBI Taxonomy" id="97700"/>
    <lineage>
        <taxon>Eukaryota</taxon>
        <taxon>Viridiplantae</taxon>
        <taxon>Streptophyta</taxon>
        <taxon>Embryophyta</taxon>
        <taxon>Tracheophyta</taxon>
        <taxon>Spermatophyta</taxon>
        <taxon>Magnoliopsida</taxon>
        <taxon>eudicotyledons</taxon>
        <taxon>Gunneridae</taxon>
        <taxon>Pentapetalae</taxon>
        <taxon>rosids</taxon>
        <taxon>fabids</taxon>
        <taxon>Fagales</taxon>
        <taxon>Fagaceae</taxon>
        <taxon>Quercus</taxon>
    </lineage>
</organism>
<dbReference type="PANTHER" id="PTHR45463:SF8">
    <property type="entry name" value="OS09G0392200 PROTEIN"/>
    <property type="match status" value="1"/>
</dbReference>
<dbReference type="Proteomes" id="UP000594261">
    <property type="component" value="Chromosome 12"/>
</dbReference>
<evidence type="ECO:0000259" key="1">
    <source>
        <dbReference type="PROSITE" id="PS50181"/>
    </source>
</evidence>
<dbReference type="Gramene" id="QL12p023875:mrna">
    <property type="protein sequence ID" value="QL12p023875:mrna"/>
    <property type="gene ID" value="QL12p023875"/>
</dbReference>
<dbReference type="InterPro" id="IPR005174">
    <property type="entry name" value="KIB1-4_b-propeller"/>
</dbReference>
<dbReference type="AlphaFoldDB" id="A0A7N2N4B0"/>
<reference evidence="2 3" key="1">
    <citation type="journal article" date="2016" name="G3 (Bethesda)">
        <title>First Draft Assembly and Annotation of the Genome of a California Endemic Oak Quercus lobata Nee (Fagaceae).</title>
        <authorList>
            <person name="Sork V.L."/>
            <person name="Fitz-Gibbon S.T."/>
            <person name="Puiu D."/>
            <person name="Crepeau M."/>
            <person name="Gugger P.F."/>
            <person name="Sherman R."/>
            <person name="Stevens K."/>
            <person name="Langley C.H."/>
            <person name="Pellegrini M."/>
            <person name="Salzberg S.L."/>
        </authorList>
    </citation>
    <scope>NUCLEOTIDE SEQUENCE [LARGE SCALE GENOMIC DNA]</scope>
    <source>
        <strain evidence="2 3">cv. SW786</strain>
    </source>
</reference>
<dbReference type="EMBL" id="LRBV02000012">
    <property type="status" value="NOT_ANNOTATED_CDS"/>
    <property type="molecule type" value="Genomic_DNA"/>
</dbReference>
<reference evidence="2" key="2">
    <citation type="submission" date="2021-01" db="UniProtKB">
        <authorList>
            <consortium name="EnsemblPlants"/>
        </authorList>
    </citation>
    <scope>IDENTIFICATION</scope>
</reference>
<dbReference type="OMA" id="DWHIASS"/>
<dbReference type="Pfam" id="PF03478">
    <property type="entry name" value="Beta-prop_KIB1-4"/>
    <property type="match status" value="1"/>
</dbReference>
<evidence type="ECO:0000313" key="3">
    <source>
        <dbReference type="Proteomes" id="UP000594261"/>
    </source>
</evidence>
<proteinExistence type="predicted"/>
<sequence length="346" mass="39163">MADPHSVNLDLCSLEEGVSSPQSPRHRMSIETGLIRTTYGQMAERKWSDLPSDLLSPIADRLGLIELLSFRGVCKDWKSASTTASAEIESLPDHEPWFLVYGSNSECILLSNSGKKYTINIPELNGATCLASNKGWLLMFQEGSMFFFCPFSHAKIDLPRFPHSQVTDHVAAFSSPPTSQDCLVAVINRSSETTLELNMLCHGAKVWTNHKGYLPRDTIKTIKGATYHDEEFYFFDNSENLVTFSIDKSWNFFVIIPRPKDKFPGINDLPIGRRMRHFIHMNMKNELGLPENVSISTCGTLVHDRIDKLVLNERIEAAEDSISYQLKGVWIQPRFFQVSPNQSWSL</sequence>
<dbReference type="Pfam" id="PF00646">
    <property type="entry name" value="F-box"/>
    <property type="match status" value="1"/>
</dbReference>
<dbReference type="EnsemblPlants" id="QL12p023875:mrna">
    <property type="protein sequence ID" value="QL12p023875:mrna"/>
    <property type="gene ID" value="QL12p023875"/>
</dbReference>
<evidence type="ECO:0000313" key="2">
    <source>
        <dbReference type="EnsemblPlants" id="QL12p023875:mrna"/>
    </source>
</evidence>
<keyword evidence="3" id="KW-1185">Reference proteome</keyword>
<dbReference type="RefSeq" id="XP_030946827.1">
    <property type="nucleotide sequence ID" value="XM_031090967.1"/>
</dbReference>
<dbReference type="InterPro" id="IPR036047">
    <property type="entry name" value="F-box-like_dom_sf"/>
</dbReference>
<gene>
    <name evidence="2" type="primary">LOC115971203</name>
</gene>
<name>A0A7N2N4B0_QUELO</name>
<protein>
    <recommendedName>
        <fullName evidence="1">F-box domain-containing protein</fullName>
    </recommendedName>
</protein>
<dbReference type="GeneID" id="115971203"/>
<dbReference type="PROSITE" id="PS50181">
    <property type="entry name" value="FBOX"/>
    <property type="match status" value="1"/>
</dbReference>
<accession>A0A7N2N4B0</accession>
<dbReference type="InterPro" id="IPR001810">
    <property type="entry name" value="F-box_dom"/>
</dbReference>
<dbReference type="Gene3D" id="1.20.1280.50">
    <property type="match status" value="1"/>
</dbReference>
<dbReference type="InParanoid" id="A0A7N2N4B0"/>
<dbReference type="SUPFAM" id="SSF81383">
    <property type="entry name" value="F-box domain"/>
    <property type="match status" value="1"/>
</dbReference>
<feature type="domain" description="F-box" evidence="1">
    <location>
        <begin position="44"/>
        <end position="91"/>
    </location>
</feature>
<dbReference type="PANTHER" id="PTHR45463">
    <property type="entry name" value="OS09G0392200 PROTEIN"/>
    <property type="match status" value="1"/>
</dbReference>